<dbReference type="InterPro" id="IPR007214">
    <property type="entry name" value="YbaK/aa-tRNA-synth-assoc-dom"/>
</dbReference>
<dbReference type="KEGG" id="paby:Ga0080574_TMP839"/>
<accession>A0A1P8UP46</accession>
<reference evidence="2 3" key="1">
    <citation type="submission" date="2016-04" db="EMBL/GenBank/DDBJ databases">
        <title>Deep-sea bacteria in the southern Pacific.</title>
        <authorList>
            <person name="Tang K."/>
        </authorList>
    </citation>
    <scope>NUCLEOTIDE SEQUENCE [LARGE SCALE GENOMIC DNA]</scope>
    <source>
        <strain evidence="2 3">JLT2014</strain>
    </source>
</reference>
<feature type="domain" description="YbaK/aminoacyl-tRNA synthetase-associated" evidence="1">
    <location>
        <begin position="27"/>
        <end position="146"/>
    </location>
</feature>
<dbReference type="Gene3D" id="3.90.960.10">
    <property type="entry name" value="YbaK/aminoacyl-tRNA synthetase-associated domain"/>
    <property type="match status" value="1"/>
</dbReference>
<gene>
    <name evidence="2" type="ORF">Ga0080574_TMP839</name>
</gene>
<evidence type="ECO:0000313" key="2">
    <source>
        <dbReference type="EMBL" id="APZ51173.1"/>
    </source>
</evidence>
<dbReference type="RefSeq" id="WP_076695484.1">
    <property type="nucleotide sequence ID" value="NZ_CP015093.1"/>
</dbReference>
<keyword evidence="3" id="KW-1185">Reference proteome</keyword>
<dbReference type="Proteomes" id="UP000187059">
    <property type="component" value="Chromosome"/>
</dbReference>
<dbReference type="GO" id="GO:0002161">
    <property type="term" value="F:aminoacyl-tRNA deacylase activity"/>
    <property type="evidence" value="ECO:0007669"/>
    <property type="project" value="InterPro"/>
</dbReference>
<dbReference type="CDD" id="cd04333">
    <property type="entry name" value="ProX_deacylase"/>
    <property type="match status" value="1"/>
</dbReference>
<proteinExistence type="predicted"/>
<evidence type="ECO:0000259" key="1">
    <source>
        <dbReference type="Pfam" id="PF04073"/>
    </source>
</evidence>
<dbReference type="Pfam" id="PF04073">
    <property type="entry name" value="tRNA_edit"/>
    <property type="match status" value="1"/>
</dbReference>
<organism evidence="2 3">
    <name type="scientific">Salipiger abyssi</name>
    <dbReference type="NCBI Taxonomy" id="1250539"/>
    <lineage>
        <taxon>Bacteria</taxon>
        <taxon>Pseudomonadati</taxon>
        <taxon>Pseudomonadota</taxon>
        <taxon>Alphaproteobacteria</taxon>
        <taxon>Rhodobacterales</taxon>
        <taxon>Roseobacteraceae</taxon>
        <taxon>Salipiger</taxon>
    </lineage>
</organism>
<dbReference type="STRING" id="1250539.Ga0080574_TMP839"/>
<dbReference type="InterPro" id="IPR036754">
    <property type="entry name" value="YbaK/aa-tRNA-synt-asso_dom_sf"/>
</dbReference>
<evidence type="ECO:0000313" key="3">
    <source>
        <dbReference type="Proteomes" id="UP000187059"/>
    </source>
</evidence>
<sequence>MSSKSTRRVEDAAAEAGLEITVLAMPESTRTAEDAARACGCETAQIVKSLIFERSDDGSLVLLLIPGDMQADLNAAASDIGGALTRADPKKVRAETGFAIGGVAPLGHLHPLPVFIHPALLAWPSVWAAAGSPRHVFSVDPKTLKDAVGARLLTAPPGTS</sequence>
<dbReference type="PANTHER" id="PTHR30411:SF1">
    <property type="entry name" value="CYTOPLASMIC PROTEIN"/>
    <property type="match status" value="1"/>
</dbReference>
<name>A0A1P8UP46_9RHOB</name>
<protein>
    <recommendedName>
        <fullName evidence="1">YbaK/aminoacyl-tRNA synthetase-associated domain-containing protein</fullName>
    </recommendedName>
</protein>
<dbReference type="SUPFAM" id="SSF55826">
    <property type="entry name" value="YbaK/ProRS associated domain"/>
    <property type="match status" value="1"/>
</dbReference>
<dbReference type="OrthoDB" id="9798760at2"/>
<dbReference type="PANTHER" id="PTHR30411">
    <property type="entry name" value="CYTOPLASMIC PROTEIN"/>
    <property type="match status" value="1"/>
</dbReference>
<dbReference type="EMBL" id="CP015093">
    <property type="protein sequence ID" value="APZ51173.1"/>
    <property type="molecule type" value="Genomic_DNA"/>
</dbReference>
<dbReference type="AlphaFoldDB" id="A0A1P8UP46"/>